<keyword evidence="3 13" id="KW-0812">Transmembrane</keyword>
<dbReference type="PANTHER" id="PTHR11860:SF101">
    <property type="entry name" value="CMRF35-LIKE MOLECULE 1"/>
    <property type="match status" value="1"/>
</dbReference>
<dbReference type="GO" id="GO:0005886">
    <property type="term" value="C:plasma membrane"/>
    <property type="evidence" value="ECO:0007669"/>
    <property type="project" value="UniProtKB-SubCell"/>
</dbReference>
<evidence type="ECO:0000256" key="13">
    <source>
        <dbReference type="SAM" id="Phobius"/>
    </source>
</evidence>
<dbReference type="GO" id="GO:0097001">
    <property type="term" value="F:ceramide binding"/>
    <property type="evidence" value="ECO:0007669"/>
    <property type="project" value="Ensembl"/>
</dbReference>
<feature type="domain" description="Immunoglobulin" evidence="15">
    <location>
        <begin position="26"/>
        <end position="127"/>
    </location>
</feature>
<dbReference type="AlphaFoldDB" id="A0A8C2UTG6"/>
<dbReference type="SUPFAM" id="SSF48726">
    <property type="entry name" value="Immunoglobulin"/>
    <property type="match status" value="1"/>
</dbReference>
<keyword evidence="7 13" id="KW-0472">Membrane</keyword>
<dbReference type="InterPro" id="IPR050671">
    <property type="entry name" value="CD300_family_receptors"/>
</dbReference>
<evidence type="ECO:0000256" key="3">
    <source>
        <dbReference type="ARBA" id="ARBA00022692"/>
    </source>
</evidence>
<dbReference type="RefSeq" id="XP_005412304.1">
    <property type="nucleotide sequence ID" value="XM_005412247.2"/>
</dbReference>
<feature type="chain" id="PRO_5034623215" evidence="14">
    <location>
        <begin position="20"/>
        <end position="317"/>
    </location>
</feature>
<feature type="transmembrane region" description="Helical" evidence="13">
    <location>
        <begin position="187"/>
        <end position="208"/>
    </location>
</feature>
<dbReference type="Proteomes" id="UP000694398">
    <property type="component" value="Unassembled WGS sequence"/>
</dbReference>
<evidence type="ECO:0000256" key="11">
    <source>
        <dbReference type="ARBA" id="ARBA00043958"/>
    </source>
</evidence>
<evidence type="ECO:0000256" key="1">
    <source>
        <dbReference type="ARBA" id="ARBA00004251"/>
    </source>
</evidence>
<dbReference type="PANTHER" id="PTHR11860">
    <property type="entry name" value="POLYMERIC-IMMUNOGLOBULIN RECEPTOR"/>
    <property type="match status" value="1"/>
</dbReference>
<dbReference type="OrthoDB" id="8920197at2759"/>
<dbReference type="InterPro" id="IPR013106">
    <property type="entry name" value="Ig_V-set"/>
</dbReference>
<keyword evidence="10" id="KW-0393">Immunoglobulin domain</keyword>
<evidence type="ECO:0000256" key="10">
    <source>
        <dbReference type="ARBA" id="ARBA00023319"/>
    </source>
</evidence>
<protein>
    <submittedName>
        <fullName evidence="16">CD300 molecule like family member f</fullName>
    </submittedName>
</protein>
<reference evidence="16" key="1">
    <citation type="submission" date="2025-08" db="UniProtKB">
        <authorList>
            <consortium name="Ensembl"/>
        </authorList>
    </citation>
    <scope>IDENTIFICATION</scope>
</reference>
<dbReference type="GO" id="GO:0004888">
    <property type="term" value="F:transmembrane signaling receptor activity"/>
    <property type="evidence" value="ECO:0007669"/>
    <property type="project" value="TreeGrafter"/>
</dbReference>
<gene>
    <name evidence="16" type="primary">CD300LF</name>
</gene>
<keyword evidence="6 13" id="KW-1133">Transmembrane helix</keyword>
<accession>A0A8C2UTG6</accession>
<keyword evidence="4 14" id="KW-0732">Signal</keyword>
<dbReference type="CDD" id="cd05716">
    <property type="entry name" value="IgV_pIgR_like"/>
    <property type="match status" value="1"/>
</dbReference>
<reference evidence="16" key="2">
    <citation type="submission" date="2025-09" db="UniProtKB">
        <authorList>
            <consortium name="Ensembl"/>
        </authorList>
    </citation>
    <scope>IDENTIFICATION</scope>
</reference>
<proteinExistence type="inferred from homology"/>
<evidence type="ECO:0000256" key="14">
    <source>
        <dbReference type="SAM" id="SignalP"/>
    </source>
</evidence>
<comment type="subcellular location">
    <subcellularLocation>
        <location evidence="1">Cell membrane</location>
        <topology evidence="1">Single-pass type I membrane protein</topology>
    </subcellularLocation>
</comment>
<dbReference type="InterPro" id="IPR003599">
    <property type="entry name" value="Ig_sub"/>
</dbReference>
<organism evidence="16 17">
    <name type="scientific">Chinchilla lanigera</name>
    <name type="common">Long-tailed chinchilla</name>
    <name type="synonym">Chinchilla villidera</name>
    <dbReference type="NCBI Taxonomy" id="34839"/>
    <lineage>
        <taxon>Eukaryota</taxon>
        <taxon>Metazoa</taxon>
        <taxon>Chordata</taxon>
        <taxon>Craniata</taxon>
        <taxon>Vertebrata</taxon>
        <taxon>Euteleostomi</taxon>
        <taxon>Mammalia</taxon>
        <taxon>Eutheria</taxon>
        <taxon>Euarchontoglires</taxon>
        <taxon>Glires</taxon>
        <taxon>Rodentia</taxon>
        <taxon>Hystricomorpha</taxon>
        <taxon>Chinchillidae</taxon>
        <taxon>Chinchilla</taxon>
    </lineage>
</organism>
<dbReference type="GeneID" id="102011595"/>
<feature type="signal peptide" evidence="14">
    <location>
        <begin position="1"/>
        <end position="19"/>
    </location>
</feature>
<dbReference type="FunFam" id="2.60.40.10:FF:000370">
    <property type="entry name" value="CMRF35-like molecule 1"/>
    <property type="match status" value="1"/>
</dbReference>
<dbReference type="GO" id="GO:0042802">
    <property type="term" value="F:identical protein binding"/>
    <property type="evidence" value="ECO:0007669"/>
    <property type="project" value="Ensembl"/>
</dbReference>
<keyword evidence="8" id="KW-1015">Disulfide bond</keyword>
<keyword evidence="5" id="KW-0391">Immunity</keyword>
<dbReference type="GeneTree" id="ENSGT00940000154332"/>
<evidence type="ECO:0000256" key="9">
    <source>
        <dbReference type="ARBA" id="ARBA00023170"/>
    </source>
</evidence>
<dbReference type="GO" id="GO:0033004">
    <property type="term" value="P:negative regulation of mast cell activation"/>
    <property type="evidence" value="ECO:0007669"/>
    <property type="project" value="Ensembl"/>
</dbReference>
<sequence>MYLLLFFPLFFWFSGFSAAQKDITGPNAVSGQERGSLTVQCRYTSKWKTSRKWWCRGAAWSSCKIQIQTDGSEKEQKKERLSIRDYQKELMFRVTLEDLRRDDADNYWCGIERFGTDPGLKVKVTVVPAPTTVPTTVSTTTTTTTSTTSVSTMNTFTAPVTAEENISLLSPTIYHFSGRYGITNLSILLPLIFAVLLLLLVVASLLAWRMRKQQKKAAALSSEQPVEGDICYANLSLHQSGTFPGSSQQKASTKSSSAQADQGEVEYVTMAPSWRQEISYASLCLDILNQEPTYSNTGHAPRRGCEDSTEYTSIRRP</sequence>
<dbReference type="GO" id="GO:0035666">
    <property type="term" value="P:TRIF-dependent toll-like receptor signaling pathway"/>
    <property type="evidence" value="ECO:0007669"/>
    <property type="project" value="Ensembl"/>
</dbReference>
<feature type="region of interest" description="Disordered" evidence="12">
    <location>
        <begin position="293"/>
        <end position="317"/>
    </location>
</feature>
<evidence type="ECO:0000256" key="8">
    <source>
        <dbReference type="ARBA" id="ARBA00023157"/>
    </source>
</evidence>
<dbReference type="GO" id="GO:0034125">
    <property type="term" value="P:negative regulation of MyD88-dependent toll-like receptor signaling pathway"/>
    <property type="evidence" value="ECO:0007669"/>
    <property type="project" value="Ensembl"/>
</dbReference>
<evidence type="ECO:0000256" key="7">
    <source>
        <dbReference type="ARBA" id="ARBA00023136"/>
    </source>
</evidence>
<evidence type="ECO:0000256" key="4">
    <source>
        <dbReference type="ARBA" id="ARBA00022729"/>
    </source>
</evidence>
<dbReference type="InterPro" id="IPR036179">
    <property type="entry name" value="Ig-like_dom_sf"/>
</dbReference>
<comment type="similarity">
    <text evidence="11">Belongs to the CD300 family.</text>
</comment>
<keyword evidence="2" id="KW-1003">Cell membrane</keyword>
<evidence type="ECO:0000256" key="12">
    <source>
        <dbReference type="SAM" id="MobiDB-lite"/>
    </source>
</evidence>
<evidence type="ECO:0000313" key="17">
    <source>
        <dbReference type="Proteomes" id="UP000694398"/>
    </source>
</evidence>
<dbReference type="Ensembl" id="ENSCLAT00000005390.1">
    <property type="protein sequence ID" value="ENSCLAP00000005294.1"/>
    <property type="gene ID" value="ENSCLAG00000003757.1"/>
</dbReference>
<name>A0A8C2UTG6_CHILA</name>
<dbReference type="SMART" id="SM00409">
    <property type="entry name" value="IG"/>
    <property type="match status" value="1"/>
</dbReference>
<keyword evidence="9" id="KW-0675">Receptor</keyword>
<evidence type="ECO:0000256" key="6">
    <source>
        <dbReference type="ARBA" id="ARBA00022989"/>
    </source>
</evidence>
<evidence type="ECO:0000256" key="5">
    <source>
        <dbReference type="ARBA" id="ARBA00022859"/>
    </source>
</evidence>
<dbReference type="Gene3D" id="2.60.40.10">
    <property type="entry name" value="Immunoglobulins"/>
    <property type="match status" value="1"/>
</dbReference>
<dbReference type="Pfam" id="PF15330">
    <property type="entry name" value="SIT"/>
    <property type="match status" value="1"/>
</dbReference>
<dbReference type="InterPro" id="IPR013783">
    <property type="entry name" value="Ig-like_fold"/>
</dbReference>
<dbReference type="CTD" id="146722"/>
<evidence type="ECO:0000256" key="2">
    <source>
        <dbReference type="ARBA" id="ARBA00022475"/>
    </source>
</evidence>
<evidence type="ECO:0000259" key="15">
    <source>
        <dbReference type="SMART" id="SM00409"/>
    </source>
</evidence>
<keyword evidence="17" id="KW-1185">Reference proteome</keyword>
<evidence type="ECO:0000313" key="16">
    <source>
        <dbReference type="Ensembl" id="ENSCLAP00000005294.1"/>
    </source>
</evidence>
<dbReference type="Pfam" id="PF07686">
    <property type="entry name" value="V-set"/>
    <property type="match status" value="1"/>
</dbReference>